<evidence type="ECO:0000259" key="2">
    <source>
        <dbReference type="Pfam" id="PF00248"/>
    </source>
</evidence>
<dbReference type="InterPro" id="IPR023210">
    <property type="entry name" value="NADP_OxRdtase_dom"/>
</dbReference>
<dbReference type="AlphaFoldDB" id="A0A3M9XMJ8"/>
<organism evidence="3 4">
    <name type="scientific">Methylocystis hirsuta</name>
    <dbReference type="NCBI Taxonomy" id="369798"/>
    <lineage>
        <taxon>Bacteria</taxon>
        <taxon>Pseudomonadati</taxon>
        <taxon>Pseudomonadota</taxon>
        <taxon>Alphaproteobacteria</taxon>
        <taxon>Hyphomicrobiales</taxon>
        <taxon>Methylocystaceae</taxon>
        <taxon>Methylocystis</taxon>
    </lineage>
</organism>
<protein>
    <recommendedName>
        <fullName evidence="2">NADP-dependent oxidoreductase domain-containing protein</fullName>
    </recommendedName>
</protein>
<dbReference type="Pfam" id="PF00248">
    <property type="entry name" value="Aldo_ket_red"/>
    <property type="match status" value="1"/>
</dbReference>
<gene>
    <name evidence="3" type="ORF">D1O30_04585</name>
</gene>
<reference evidence="3 4" key="1">
    <citation type="submission" date="2018-08" db="EMBL/GenBank/DDBJ databases">
        <title>Genome sequence of Methylocystis hirsuta CSC1, a methanotroph able to accumulate PHAs.</title>
        <authorList>
            <person name="Bordel S."/>
            <person name="Rodriguez E."/>
            <person name="Gancedo J."/>
            <person name="Munoz R."/>
        </authorList>
    </citation>
    <scope>NUCLEOTIDE SEQUENCE [LARGE SCALE GENOMIC DNA]</scope>
    <source>
        <strain evidence="3 4">CSC1</strain>
    </source>
</reference>
<feature type="domain" description="NADP-dependent oxidoreductase" evidence="2">
    <location>
        <begin position="35"/>
        <end position="90"/>
    </location>
</feature>
<dbReference type="Gene3D" id="3.20.20.100">
    <property type="entry name" value="NADP-dependent oxidoreductase domain"/>
    <property type="match status" value="1"/>
</dbReference>
<comment type="caution">
    <text evidence="3">The sequence shown here is derived from an EMBL/GenBank/DDBJ whole genome shotgun (WGS) entry which is preliminary data.</text>
</comment>
<name>A0A3M9XMJ8_9HYPH</name>
<sequence>MKSSFAAIRPFNVGENPTFRSSRLGGFRPLRSPLLDAAAASIGAATRQVALAWLLQRSPNILVIVGALSVEHFRDNLKATALEFSPDTINDRMRASTKMARTQSAASDGDLKERDNRNRTPATSPQRPPIAPGAPQTAS</sequence>
<feature type="region of interest" description="Disordered" evidence="1">
    <location>
        <begin position="95"/>
        <end position="139"/>
    </location>
</feature>
<keyword evidence="4" id="KW-1185">Reference proteome</keyword>
<dbReference type="SUPFAM" id="SSF51430">
    <property type="entry name" value="NAD(P)-linked oxidoreductase"/>
    <property type="match status" value="1"/>
</dbReference>
<dbReference type="EMBL" id="QWDD01000001">
    <property type="protein sequence ID" value="RNJ48996.1"/>
    <property type="molecule type" value="Genomic_DNA"/>
</dbReference>
<dbReference type="OrthoDB" id="7181835at2"/>
<dbReference type="InterPro" id="IPR036812">
    <property type="entry name" value="NAD(P)_OxRdtase_dom_sf"/>
</dbReference>
<evidence type="ECO:0000313" key="4">
    <source>
        <dbReference type="Proteomes" id="UP000268623"/>
    </source>
</evidence>
<evidence type="ECO:0000313" key="3">
    <source>
        <dbReference type="EMBL" id="RNJ48996.1"/>
    </source>
</evidence>
<dbReference type="Proteomes" id="UP000268623">
    <property type="component" value="Unassembled WGS sequence"/>
</dbReference>
<evidence type="ECO:0000256" key="1">
    <source>
        <dbReference type="SAM" id="MobiDB-lite"/>
    </source>
</evidence>
<accession>A0A3M9XMJ8</accession>
<feature type="compositionally biased region" description="Basic and acidic residues" evidence="1">
    <location>
        <begin position="109"/>
        <end position="118"/>
    </location>
</feature>
<proteinExistence type="predicted"/>